<feature type="domain" description="Methyltransferase" evidence="9">
    <location>
        <begin position="63"/>
        <end position="211"/>
    </location>
</feature>
<dbReference type="PANTHER" id="PTHR43675:SF8">
    <property type="entry name" value="ARSENITE METHYLTRANSFERASE"/>
    <property type="match status" value="1"/>
</dbReference>
<keyword evidence="11" id="KW-1185">Reference proteome</keyword>
<dbReference type="GeneID" id="9678153"/>
<evidence type="ECO:0000256" key="8">
    <source>
        <dbReference type="ARBA" id="ARBA00048428"/>
    </source>
</evidence>
<dbReference type="HOGENOM" id="CLU_052868_3_1_1"/>
<dbReference type="InParanoid" id="C7Z5Y1"/>
<dbReference type="Pfam" id="PF13847">
    <property type="entry name" value="Methyltransf_31"/>
    <property type="match status" value="1"/>
</dbReference>
<sequence length="306" mass="33024">MESKEIYDQVNNRYGSIVKSNTGRYEQTVAKAFGYSEQDLASIPEGANLGLSCGNPTAIARLREGETVIDLGSGAGLDVFTAAKKVGLTGRAIGIDMNKNMIDKANANKSRVDASSAEFIESPITSIPVPDNIADCIISNCVINLVPAEEKQLAFNEMFRLLKPGGRVAISDILARKELTDEMKKDMSLYVGCISGASQVSEYDAFLRNAGFQDIVIVDSNSDLNVYWSAADDKPLCCGTDASKPQDEVSSCCSQEIRHSSSTEQESCHQSVMADEASRLTKQLGITDFNEWAGSFKVYAVKPGAK</sequence>
<dbReference type="OMA" id="LFNIFEP"/>
<dbReference type="EMBL" id="GG698910">
    <property type="protein sequence ID" value="EEU40600.1"/>
    <property type="molecule type" value="Genomic_DNA"/>
</dbReference>
<gene>
    <name evidence="10" type="ORF">NECHADRAFT_57802</name>
</gene>
<proteinExistence type="inferred from homology"/>
<keyword evidence="1" id="KW-0808">Transferase</keyword>
<evidence type="ECO:0000259" key="9">
    <source>
        <dbReference type="Pfam" id="PF13847"/>
    </source>
</evidence>
<evidence type="ECO:0000256" key="6">
    <source>
        <dbReference type="ARBA" id="ARBA00047941"/>
    </source>
</evidence>
<dbReference type="EC" id="2.1.1.137" evidence="4"/>
<dbReference type="eggNOG" id="ENOG502QQD6">
    <property type="taxonomic scope" value="Eukaryota"/>
</dbReference>
<dbReference type="GO" id="GO:0030791">
    <property type="term" value="F:arsenite methyltransferase activity"/>
    <property type="evidence" value="ECO:0007669"/>
    <property type="project" value="UniProtKB-EC"/>
</dbReference>
<keyword evidence="2" id="KW-0949">S-adenosyl-L-methionine</keyword>
<comment type="catalytic activity">
    <reaction evidence="6">
        <text>arsenic triglutathione + [thioredoxin]-dithiol + S-adenosyl-L-methionine + 2 H2O = methylarsonous acid + [thioredoxin]-disulfide + 3 glutathione + S-adenosyl-L-homocysteine + H(+)</text>
        <dbReference type="Rhea" id="RHEA:69460"/>
        <dbReference type="Rhea" id="RHEA-COMP:10698"/>
        <dbReference type="Rhea" id="RHEA-COMP:10700"/>
        <dbReference type="ChEBI" id="CHEBI:15377"/>
        <dbReference type="ChEBI" id="CHEBI:15378"/>
        <dbReference type="ChEBI" id="CHEBI:17826"/>
        <dbReference type="ChEBI" id="CHEBI:29950"/>
        <dbReference type="ChEBI" id="CHEBI:50058"/>
        <dbReference type="ChEBI" id="CHEBI:57856"/>
        <dbReference type="ChEBI" id="CHEBI:57925"/>
        <dbReference type="ChEBI" id="CHEBI:59789"/>
        <dbReference type="ChEBI" id="CHEBI:183640"/>
        <dbReference type="EC" id="2.1.1.137"/>
    </reaction>
</comment>
<evidence type="ECO:0000256" key="5">
    <source>
        <dbReference type="ARBA" id="ARBA00034545"/>
    </source>
</evidence>
<organism evidence="10 11">
    <name type="scientific">Fusarium vanettenii (strain ATCC MYA-4622 / CBS 123669 / FGSC 9596 / NRRL 45880 / 77-13-4)</name>
    <name type="common">Fusarium solani subsp. pisi</name>
    <dbReference type="NCBI Taxonomy" id="660122"/>
    <lineage>
        <taxon>Eukaryota</taxon>
        <taxon>Fungi</taxon>
        <taxon>Dikarya</taxon>
        <taxon>Ascomycota</taxon>
        <taxon>Pezizomycotina</taxon>
        <taxon>Sordariomycetes</taxon>
        <taxon>Hypocreomycetidae</taxon>
        <taxon>Hypocreales</taxon>
        <taxon>Nectriaceae</taxon>
        <taxon>Fusarium</taxon>
        <taxon>Fusarium solani species complex</taxon>
        <taxon>Fusarium vanettenii</taxon>
    </lineage>
</organism>
<dbReference type="RefSeq" id="XP_003046313.1">
    <property type="nucleotide sequence ID" value="XM_003046267.1"/>
</dbReference>
<protein>
    <recommendedName>
        <fullName evidence="5">Arsenite methyltransferase</fullName>
        <ecNumber evidence="4">2.1.1.137</ecNumber>
    </recommendedName>
</protein>
<comment type="catalytic activity">
    <reaction evidence="8">
        <text>arsenic triglutathione + 3 [thioredoxin]-dithiol + 3 S-adenosyl-L-methionine = trimethylarsine + 3 [thioredoxin]-disulfide + 3 glutathione + 3 S-adenosyl-L-homocysteine + 3 H(+)</text>
        <dbReference type="Rhea" id="RHEA:69432"/>
        <dbReference type="Rhea" id="RHEA-COMP:10698"/>
        <dbReference type="Rhea" id="RHEA-COMP:10700"/>
        <dbReference type="ChEBI" id="CHEBI:15378"/>
        <dbReference type="ChEBI" id="CHEBI:27130"/>
        <dbReference type="ChEBI" id="CHEBI:29950"/>
        <dbReference type="ChEBI" id="CHEBI:50058"/>
        <dbReference type="ChEBI" id="CHEBI:57856"/>
        <dbReference type="ChEBI" id="CHEBI:57925"/>
        <dbReference type="ChEBI" id="CHEBI:59789"/>
        <dbReference type="ChEBI" id="CHEBI:183640"/>
        <dbReference type="EC" id="2.1.1.137"/>
    </reaction>
</comment>
<dbReference type="SUPFAM" id="SSF53335">
    <property type="entry name" value="S-adenosyl-L-methionine-dependent methyltransferases"/>
    <property type="match status" value="1"/>
</dbReference>
<evidence type="ECO:0000313" key="10">
    <source>
        <dbReference type="EMBL" id="EEU40600.1"/>
    </source>
</evidence>
<evidence type="ECO:0000256" key="2">
    <source>
        <dbReference type="ARBA" id="ARBA00022691"/>
    </source>
</evidence>
<reference evidence="10 11" key="1">
    <citation type="journal article" date="2009" name="PLoS Genet.">
        <title>The genome of Nectria haematococca: contribution of supernumerary chromosomes to gene expansion.</title>
        <authorList>
            <person name="Coleman J.J."/>
            <person name="Rounsley S.D."/>
            <person name="Rodriguez-Carres M."/>
            <person name="Kuo A."/>
            <person name="Wasmann C.C."/>
            <person name="Grimwood J."/>
            <person name="Schmutz J."/>
            <person name="Taga M."/>
            <person name="White G.J."/>
            <person name="Zhou S."/>
            <person name="Schwartz D.C."/>
            <person name="Freitag M."/>
            <person name="Ma L.J."/>
            <person name="Danchin E.G."/>
            <person name="Henrissat B."/>
            <person name="Coutinho P.M."/>
            <person name="Nelson D.R."/>
            <person name="Straney D."/>
            <person name="Napoli C.A."/>
            <person name="Barker B.M."/>
            <person name="Gribskov M."/>
            <person name="Rep M."/>
            <person name="Kroken S."/>
            <person name="Molnar I."/>
            <person name="Rensing C."/>
            <person name="Kennell J.C."/>
            <person name="Zamora J."/>
            <person name="Farman M.L."/>
            <person name="Selker E.U."/>
            <person name="Salamov A."/>
            <person name="Shapiro H."/>
            <person name="Pangilinan J."/>
            <person name="Lindquist E."/>
            <person name="Lamers C."/>
            <person name="Grigoriev I.V."/>
            <person name="Geiser D.M."/>
            <person name="Covert S.F."/>
            <person name="Temporini E."/>
            <person name="Vanetten H.D."/>
        </authorList>
    </citation>
    <scope>NUCLEOTIDE SEQUENCE [LARGE SCALE GENOMIC DNA]</scope>
    <source>
        <strain evidence="11">ATCC MYA-4622 / CBS 123669 / FGSC 9596 / NRRL 45880 / 77-13-4</strain>
    </source>
</reference>
<evidence type="ECO:0000256" key="3">
    <source>
        <dbReference type="ARBA" id="ARBA00034487"/>
    </source>
</evidence>
<evidence type="ECO:0000256" key="4">
    <source>
        <dbReference type="ARBA" id="ARBA00034521"/>
    </source>
</evidence>
<accession>C7Z5Y1</accession>
<dbReference type="InterPro" id="IPR026669">
    <property type="entry name" value="Arsenite_MeTrfase-like"/>
</dbReference>
<dbReference type="VEuPathDB" id="FungiDB:NECHADRAFT_57802"/>
<dbReference type="KEGG" id="nhe:NECHADRAFT_57802"/>
<evidence type="ECO:0000256" key="7">
    <source>
        <dbReference type="ARBA" id="ARBA00047943"/>
    </source>
</evidence>
<dbReference type="AlphaFoldDB" id="C7Z5Y1"/>
<dbReference type="CDD" id="cd02440">
    <property type="entry name" value="AdoMet_MTases"/>
    <property type="match status" value="1"/>
</dbReference>
<dbReference type="Proteomes" id="UP000005206">
    <property type="component" value="Chromosome 2"/>
</dbReference>
<evidence type="ECO:0000256" key="1">
    <source>
        <dbReference type="ARBA" id="ARBA00022679"/>
    </source>
</evidence>
<dbReference type="InterPro" id="IPR025714">
    <property type="entry name" value="Methyltranfer_dom"/>
</dbReference>
<comment type="catalytic activity">
    <reaction evidence="7">
        <text>arsenic triglutathione + 2 [thioredoxin]-dithiol + 2 S-adenosyl-L-methionine + H2O = dimethylarsinous acid + 2 [thioredoxin]-disulfide + 3 glutathione + 2 S-adenosyl-L-homocysteine + 2 H(+)</text>
        <dbReference type="Rhea" id="RHEA:69464"/>
        <dbReference type="Rhea" id="RHEA-COMP:10698"/>
        <dbReference type="Rhea" id="RHEA-COMP:10700"/>
        <dbReference type="ChEBI" id="CHEBI:15377"/>
        <dbReference type="ChEBI" id="CHEBI:15378"/>
        <dbReference type="ChEBI" id="CHEBI:23808"/>
        <dbReference type="ChEBI" id="CHEBI:29950"/>
        <dbReference type="ChEBI" id="CHEBI:50058"/>
        <dbReference type="ChEBI" id="CHEBI:57856"/>
        <dbReference type="ChEBI" id="CHEBI:57925"/>
        <dbReference type="ChEBI" id="CHEBI:59789"/>
        <dbReference type="ChEBI" id="CHEBI:183640"/>
        <dbReference type="EC" id="2.1.1.137"/>
    </reaction>
</comment>
<dbReference type="InterPro" id="IPR029063">
    <property type="entry name" value="SAM-dependent_MTases_sf"/>
</dbReference>
<dbReference type="OrthoDB" id="66144at2759"/>
<name>C7Z5Y1_FUSV7</name>
<comment type="similarity">
    <text evidence="3">Belongs to the methyltransferase superfamily. Arsenite methyltransferase family.</text>
</comment>
<dbReference type="PANTHER" id="PTHR43675">
    <property type="entry name" value="ARSENITE METHYLTRANSFERASE"/>
    <property type="match status" value="1"/>
</dbReference>
<dbReference type="Gene3D" id="3.40.50.150">
    <property type="entry name" value="Vaccinia Virus protein VP39"/>
    <property type="match status" value="1"/>
</dbReference>
<evidence type="ECO:0000313" key="11">
    <source>
        <dbReference type="Proteomes" id="UP000005206"/>
    </source>
</evidence>